<dbReference type="Gene3D" id="1.10.150.870">
    <property type="match status" value="1"/>
</dbReference>
<dbReference type="Pfam" id="PF02811">
    <property type="entry name" value="PHP"/>
    <property type="match status" value="1"/>
</dbReference>
<dbReference type="InterPro" id="IPR041931">
    <property type="entry name" value="DNA_pol3_alpha_thumb_dom"/>
</dbReference>
<evidence type="ECO:0000256" key="1">
    <source>
        <dbReference type="ARBA" id="ARBA00012417"/>
    </source>
</evidence>
<name>R7ZWK4_9BACT</name>
<evidence type="ECO:0000256" key="2">
    <source>
        <dbReference type="ARBA" id="ARBA00019114"/>
    </source>
</evidence>
<reference evidence="10 11" key="1">
    <citation type="submission" date="2013-02" db="EMBL/GenBank/DDBJ databases">
        <title>A novel strain isolated from Lonar lake, Maharashtra, India.</title>
        <authorList>
            <person name="Singh A."/>
        </authorList>
    </citation>
    <scope>NUCLEOTIDE SEQUENCE [LARGE SCALE GENOMIC DNA]</scope>
    <source>
        <strain evidence="10 11">AK24</strain>
    </source>
</reference>
<dbReference type="PANTHER" id="PTHR32294:SF0">
    <property type="entry name" value="DNA POLYMERASE III SUBUNIT ALPHA"/>
    <property type="match status" value="1"/>
</dbReference>
<gene>
    <name evidence="10" type="ORF">ADIS_1073</name>
</gene>
<keyword evidence="5" id="KW-0235">DNA replication</keyword>
<dbReference type="InterPro" id="IPR040982">
    <property type="entry name" value="DNA_pol3_finger"/>
</dbReference>
<dbReference type="PANTHER" id="PTHR32294">
    <property type="entry name" value="DNA POLYMERASE III SUBUNIT ALPHA"/>
    <property type="match status" value="1"/>
</dbReference>
<dbReference type="Pfam" id="PF00929">
    <property type="entry name" value="RNase_T"/>
    <property type="match status" value="1"/>
</dbReference>
<dbReference type="Pfam" id="PF07733">
    <property type="entry name" value="DNA_pol3_alpha"/>
    <property type="match status" value="1"/>
</dbReference>
<dbReference type="GO" id="GO:0003676">
    <property type="term" value="F:nucleic acid binding"/>
    <property type="evidence" value="ECO:0007669"/>
    <property type="project" value="InterPro"/>
</dbReference>
<evidence type="ECO:0000259" key="8">
    <source>
        <dbReference type="SMART" id="SM00479"/>
    </source>
</evidence>
<dbReference type="Gene3D" id="2.40.50.140">
    <property type="entry name" value="Nucleic acid-binding proteins"/>
    <property type="match status" value="1"/>
</dbReference>
<protein>
    <recommendedName>
        <fullName evidence="2">DNA polymerase III subunit alpha</fullName>
        <ecNumber evidence="1">2.7.7.7</ecNumber>
    </recommendedName>
</protein>
<dbReference type="CDD" id="cd06127">
    <property type="entry name" value="DEDDh"/>
    <property type="match status" value="1"/>
</dbReference>
<comment type="caution">
    <text evidence="10">The sequence shown here is derived from an EMBL/GenBank/DDBJ whole genome shotgun (WGS) entry which is preliminary data.</text>
</comment>
<keyword evidence="4 10" id="KW-0548">Nucleotidyltransferase</keyword>
<dbReference type="InterPro" id="IPR029460">
    <property type="entry name" value="DNAPol_HHH"/>
</dbReference>
<keyword evidence="6" id="KW-0239">DNA-directed DNA polymerase</keyword>
<dbReference type="InterPro" id="IPR004805">
    <property type="entry name" value="DnaE2/DnaE/PolC"/>
</dbReference>
<organism evidence="10 11">
    <name type="scientific">Lunatimonas lonarensis</name>
    <dbReference type="NCBI Taxonomy" id="1232681"/>
    <lineage>
        <taxon>Bacteria</taxon>
        <taxon>Pseudomonadati</taxon>
        <taxon>Bacteroidota</taxon>
        <taxon>Cytophagia</taxon>
        <taxon>Cytophagales</taxon>
        <taxon>Cyclobacteriaceae</taxon>
    </lineage>
</organism>
<dbReference type="InterPro" id="IPR003141">
    <property type="entry name" value="Pol/His_phosphatase_N"/>
</dbReference>
<dbReference type="SMART" id="SM00479">
    <property type="entry name" value="EXOIII"/>
    <property type="match status" value="1"/>
</dbReference>
<dbReference type="InterPro" id="IPR012340">
    <property type="entry name" value="NA-bd_OB-fold"/>
</dbReference>
<dbReference type="SUPFAM" id="SSF53098">
    <property type="entry name" value="Ribonuclease H-like"/>
    <property type="match status" value="1"/>
</dbReference>
<keyword evidence="11" id="KW-1185">Reference proteome</keyword>
<feature type="domain" description="Exonuclease" evidence="8">
    <location>
        <begin position="1"/>
        <end position="191"/>
    </location>
</feature>
<dbReference type="InterPro" id="IPR004013">
    <property type="entry name" value="PHP_dom"/>
</dbReference>
<dbReference type="NCBIfam" id="NF004226">
    <property type="entry name" value="PRK05673.1"/>
    <property type="match status" value="1"/>
</dbReference>
<evidence type="ECO:0000256" key="5">
    <source>
        <dbReference type="ARBA" id="ARBA00022705"/>
    </source>
</evidence>
<dbReference type="Gene3D" id="1.10.10.1600">
    <property type="entry name" value="Bacterial DNA polymerase III alpha subunit, thumb domain"/>
    <property type="match status" value="1"/>
</dbReference>
<dbReference type="PATRIC" id="fig|1288963.3.peg.1071"/>
<feature type="domain" description="Polymerase/histidinol phosphatase N-terminal" evidence="9">
    <location>
        <begin position="246"/>
        <end position="313"/>
    </location>
</feature>
<dbReference type="GO" id="GO:0006260">
    <property type="term" value="P:DNA replication"/>
    <property type="evidence" value="ECO:0007669"/>
    <property type="project" value="UniProtKB-KW"/>
</dbReference>
<sequence length="1428" mass="160632">MYIIFDTETTGLPRNFDAPVTDLDNWPRLVQLAWQLHDKKGKLLSQQNHIVKPDGFTIPYNAEKIHGISTKRANEEGKPLDTVLALFEQDVDNATYLVGHNVGFDIHVTGAEFLRKRIKTDFLSKRTLDTKDLSTDFCAIPGGKGGKFKWPTLTELHQKLFGVAFESAHDAAYDVDATAKCFFGLVTAGVIAPEAGLSISEVIYESPTLDIANFDLAEDKTKDAAKDILRAAGRADISDLKDISFVHLHVHSQFSILQATSEIPSLIRTAKEMGMPAIAMTDHGNMMGAFNFVKEALANGIKPILGCEFNVCRDRKNKSSKDDGFQTVLLAKNKDGYHNLAKLASYANIEGFYYVPRIDKDLLITYKDHLIATTGGLWGEVPYLILNVGDAQAEEAFLWWKETFGDNFYVELNRHGIPEEEKVNEVLLDFAKKHGVKYFAANNTYYTNKMDANAHDILLCVKDGELVEKPKKYIGRRGREFRYGFPNDEFYVKSPDEMKKLFADLPEAIACTQEIADSIESYKLAREVLLPKFDIPGEFIHPEDELDGGKRGENAYLRYLTYEGAKKRYPEITSEIRERLDFELATIERTGYPGYFLIVQDFTRAARDMGVSVGPGRGSAAGSAVAYCVGITNMDPIAYDLLFERFLNPDRVSLPDIDIDFDDEGRQRVIDYVIKKYGANQVAQIITYGTMAAKSAIRDTARVLNLPLSEADRLAKLVPDLKLKALFDLSKDQAKLSDKLKNNSENIQRAMELVRIAKGQDDNSKTVNQAKILEGSVRNTGIHACGVIITPADITNYVPVALAKDSEMVCTQFDNSVVESAGLLKMDFLGLKTLTLIKDAVKIVEERHGIKLDPEAFPIDDTKTYELFQRGETVGIFQYESAGMQKYMRELKPTVFADLIAMNALYRPGPLEYIPKFIARKHGLEPITYDLDDMEEYLKETYGITVYQEQVMLLSQKLAGFTKGEADVLRKAMGKKQKDVLDKMKPKFIEQAAQKGHDKTKLEKIWKDWEAFASYAFNKSHSTCYAWIAYQTAYLKAHYPAEYMASVLSNNMNDLTQVTFFMEECKRMNIEVLGPDVNESNNGFTVNVEGQVRFGLAAIKGAGGAAVNAIIEERTKSGPYKDFFDFVKRVNLRAVNKKTLEVLAMAGGLDCFKTYHRRQYLEAPEGDLPLIEKAIKYAQKVIQEEESAQVSLFGGSSGMAIPLPNVPSMEPFSQLQALNIEKEVVGLYISGHPLDQFKIEIEAFTNTHLPEMTNLETIKSRGEIKVAGAVTSFAHRTTKTGKPFGTLTLEDYHGGHTFFIFGDDYVKYKEYFMTGWFLYITGSIYPNKYKPTEVEFKINNISLLNELRGKMIKGIRVHIALDDLSYDLMEKLEEITRTYQGDAKLFINIIDNQENITLDLMSKKFAVDPSNEMIQALKSIPEVAYKIL</sequence>
<dbReference type="Pfam" id="PF17657">
    <property type="entry name" value="DNA_pol3_finger"/>
    <property type="match status" value="1"/>
</dbReference>
<evidence type="ECO:0000256" key="6">
    <source>
        <dbReference type="ARBA" id="ARBA00022932"/>
    </source>
</evidence>
<dbReference type="InterPro" id="IPR012337">
    <property type="entry name" value="RNaseH-like_sf"/>
</dbReference>
<accession>R7ZWK4</accession>
<dbReference type="InterPro" id="IPR036397">
    <property type="entry name" value="RNaseH_sf"/>
</dbReference>
<dbReference type="Pfam" id="PF14579">
    <property type="entry name" value="HHH_6"/>
    <property type="match status" value="1"/>
</dbReference>
<dbReference type="RefSeq" id="WP_010853220.1">
    <property type="nucleotide sequence ID" value="NZ_AQHR01000035.1"/>
</dbReference>
<dbReference type="InterPro" id="IPR013520">
    <property type="entry name" value="Ribonucl_H"/>
</dbReference>
<dbReference type="EC" id="2.7.7.7" evidence="1"/>
<dbReference type="GO" id="GO:0008408">
    <property type="term" value="F:3'-5' exonuclease activity"/>
    <property type="evidence" value="ECO:0007669"/>
    <property type="project" value="InterPro"/>
</dbReference>
<dbReference type="InterPro" id="IPR011708">
    <property type="entry name" value="DNA_pol3_alpha_NTPase_dom"/>
</dbReference>
<dbReference type="STRING" id="1232681.ADIS_1073"/>
<evidence type="ECO:0000256" key="3">
    <source>
        <dbReference type="ARBA" id="ARBA00022679"/>
    </source>
</evidence>
<dbReference type="OrthoDB" id="9803237at2"/>
<dbReference type="GO" id="GO:0003887">
    <property type="term" value="F:DNA-directed DNA polymerase activity"/>
    <property type="evidence" value="ECO:0007669"/>
    <property type="project" value="UniProtKB-KW"/>
</dbReference>
<proteinExistence type="predicted"/>
<evidence type="ECO:0000256" key="4">
    <source>
        <dbReference type="ARBA" id="ARBA00022695"/>
    </source>
</evidence>
<dbReference type="Proteomes" id="UP000013909">
    <property type="component" value="Unassembled WGS sequence"/>
</dbReference>
<evidence type="ECO:0000313" key="10">
    <source>
        <dbReference type="EMBL" id="EON78462.1"/>
    </source>
</evidence>
<comment type="catalytic activity">
    <reaction evidence="7">
        <text>DNA(n) + a 2'-deoxyribonucleoside 5'-triphosphate = DNA(n+1) + diphosphate</text>
        <dbReference type="Rhea" id="RHEA:22508"/>
        <dbReference type="Rhea" id="RHEA-COMP:17339"/>
        <dbReference type="Rhea" id="RHEA-COMP:17340"/>
        <dbReference type="ChEBI" id="CHEBI:33019"/>
        <dbReference type="ChEBI" id="CHEBI:61560"/>
        <dbReference type="ChEBI" id="CHEBI:173112"/>
        <dbReference type="EC" id="2.7.7.7"/>
    </reaction>
</comment>
<dbReference type="EMBL" id="AQHR01000035">
    <property type="protein sequence ID" value="EON78462.1"/>
    <property type="molecule type" value="Genomic_DNA"/>
</dbReference>
<dbReference type="CDD" id="cd04485">
    <property type="entry name" value="DnaE_OBF"/>
    <property type="match status" value="1"/>
</dbReference>
<evidence type="ECO:0000259" key="9">
    <source>
        <dbReference type="SMART" id="SM00481"/>
    </source>
</evidence>
<dbReference type="Gene3D" id="3.30.420.10">
    <property type="entry name" value="Ribonuclease H-like superfamily/Ribonuclease H"/>
    <property type="match status" value="1"/>
</dbReference>
<keyword evidence="3 10" id="KW-0808">Transferase</keyword>
<dbReference type="NCBIfam" id="TIGR00594">
    <property type="entry name" value="polc"/>
    <property type="match status" value="1"/>
</dbReference>
<evidence type="ECO:0000313" key="11">
    <source>
        <dbReference type="Proteomes" id="UP000013909"/>
    </source>
</evidence>
<dbReference type="Gene3D" id="3.20.20.140">
    <property type="entry name" value="Metal-dependent hydrolases"/>
    <property type="match status" value="1"/>
</dbReference>
<evidence type="ECO:0000256" key="7">
    <source>
        <dbReference type="ARBA" id="ARBA00049244"/>
    </source>
</evidence>
<dbReference type="CDD" id="cd12113">
    <property type="entry name" value="PHP_PolIIIA_DnaE3"/>
    <property type="match status" value="1"/>
</dbReference>
<dbReference type="SMART" id="SM00481">
    <property type="entry name" value="POLIIIAc"/>
    <property type="match status" value="1"/>
</dbReference>